<dbReference type="EMBL" id="GBRH01170845">
    <property type="protein sequence ID" value="JAE27051.1"/>
    <property type="molecule type" value="Transcribed_RNA"/>
</dbReference>
<reference evidence="1" key="2">
    <citation type="journal article" date="2015" name="Data Brief">
        <title>Shoot transcriptome of the giant reed, Arundo donax.</title>
        <authorList>
            <person name="Barrero R.A."/>
            <person name="Guerrero F.D."/>
            <person name="Moolhuijzen P."/>
            <person name="Goolsby J.A."/>
            <person name="Tidwell J."/>
            <person name="Bellgard S.E."/>
            <person name="Bellgard M.I."/>
        </authorList>
    </citation>
    <scope>NUCLEOTIDE SEQUENCE</scope>
    <source>
        <tissue evidence="1">Shoot tissue taken approximately 20 cm above the soil surface</tissue>
    </source>
</reference>
<sequence length="46" mass="5366">MNIYFSYRLLDGKYARRSPLGGLKKRIALSSVCKKKLHLLIVKEEK</sequence>
<organism evidence="1">
    <name type="scientific">Arundo donax</name>
    <name type="common">Giant reed</name>
    <name type="synonym">Donax arundinaceus</name>
    <dbReference type="NCBI Taxonomy" id="35708"/>
    <lineage>
        <taxon>Eukaryota</taxon>
        <taxon>Viridiplantae</taxon>
        <taxon>Streptophyta</taxon>
        <taxon>Embryophyta</taxon>
        <taxon>Tracheophyta</taxon>
        <taxon>Spermatophyta</taxon>
        <taxon>Magnoliopsida</taxon>
        <taxon>Liliopsida</taxon>
        <taxon>Poales</taxon>
        <taxon>Poaceae</taxon>
        <taxon>PACMAD clade</taxon>
        <taxon>Arundinoideae</taxon>
        <taxon>Arundineae</taxon>
        <taxon>Arundo</taxon>
    </lineage>
</organism>
<dbReference type="AlphaFoldDB" id="A0A0A9GWW3"/>
<proteinExistence type="predicted"/>
<reference evidence="1" key="1">
    <citation type="submission" date="2014-09" db="EMBL/GenBank/DDBJ databases">
        <authorList>
            <person name="Magalhaes I.L.F."/>
            <person name="Oliveira U."/>
            <person name="Santos F.R."/>
            <person name="Vidigal T.H.D.A."/>
            <person name="Brescovit A.D."/>
            <person name="Santos A.J."/>
        </authorList>
    </citation>
    <scope>NUCLEOTIDE SEQUENCE</scope>
    <source>
        <tissue evidence="1">Shoot tissue taken approximately 20 cm above the soil surface</tissue>
    </source>
</reference>
<evidence type="ECO:0000313" key="1">
    <source>
        <dbReference type="EMBL" id="JAE27051.1"/>
    </source>
</evidence>
<name>A0A0A9GWW3_ARUDO</name>
<accession>A0A0A9GWW3</accession>
<protein>
    <submittedName>
        <fullName evidence="1">Uncharacterized protein</fullName>
    </submittedName>
</protein>